<evidence type="ECO:0000256" key="7">
    <source>
        <dbReference type="ARBA" id="ARBA00023136"/>
    </source>
</evidence>
<dbReference type="CDD" id="cd23024">
    <property type="entry name" value="zf-HIT_ZNHIT2-3"/>
    <property type="match status" value="1"/>
</dbReference>
<evidence type="ECO:0000256" key="3">
    <source>
        <dbReference type="ARBA" id="ARBA00022448"/>
    </source>
</evidence>
<keyword evidence="7 8" id="KW-0472">Membrane</keyword>
<dbReference type="GO" id="GO:0015093">
    <property type="term" value="F:ferrous iron transmembrane transporter activity"/>
    <property type="evidence" value="ECO:0007669"/>
    <property type="project" value="TreeGrafter"/>
</dbReference>
<accession>A0AAD3YAV4</accession>
<comment type="similarity">
    <text evidence="2">Belongs to the mitochondrial carrier (TC 2.A.29) family.</text>
</comment>
<dbReference type="GO" id="GO:0048250">
    <property type="term" value="P:iron import into the mitochondrion"/>
    <property type="evidence" value="ECO:0007669"/>
    <property type="project" value="TreeGrafter"/>
</dbReference>
<evidence type="ECO:0000256" key="8">
    <source>
        <dbReference type="PROSITE-ProRule" id="PRU00282"/>
    </source>
</evidence>
<dbReference type="AlphaFoldDB" id="A0AAD3YAV4"/>
<dbReference type="InterPro" id="IPR007529">
    <property type="entry name" value="Znf_HIT"/>
</dbReference>
<gene>
    <name evidence="11" type="primary">MRS4</name>
    <name evidence="11" type="ORF">CspeluHIS016_0302160</name>
</gene>
<comment type="caution">
    <text evidence="11">The sequence shown here is derived from an EMBL/GenBank/DDBJ whole genome shotgun (WGS) entry which is preliminary data.</text>
</comment>
<dbReference type="GO" id="GO:0008270">
    <property type="term" value="F:zinc ion binding"/>
    <property type="evidence" value="ECO:0007669"/>
    <property type="project" value="UniProtKB-UniRule"/>
</dbReference>
<dbReference type="Gene3D" id="1.50.40.10">
    <property type="entry name" value="Mitochondrial carrier domain"/>
    <property type="match status" value="1"/>
</dbReference>
<evidence type="ECO:0000259" key="10">
    <source>
        <dbReference type="PROSITE" id="PS51083"/>
    </source>
</evidence>
<keyword evidence="9" id="KW-0862">Zinc</keyword>
<dbReference type="PROSITE" id="PS50920">
    <property type="entry name" value="SOLCAR"/>
    <property type="match status" value="3"/>
</dbReference>
<keyword evidence="12" id="KW-1185">Reference proteome</keyword>
<dbReference type="PANTHER" id="PTHR45758:SF4">
    <property type="entry name" value="MITOFERRIN-1"/>
    <property type="match status" value="1"/>
</dbReference>
<evidence type="ECO:0000313" key="11">
    <source>
        <dbReference type="EMBL" id="GMK56376.1"/>
    </source>
</evidence>
<feature type="repeat" description="Solcar" evidence="8">
    <location>
        <begin position="446"/>
        <end position="551"/>
    </location>
</feature>
<dbReference type="Gene3D" id="3.30.60.190">
    <property type="match status" value="1"/>
</dbReference>
<feature type="domain" description="HIT-type" evidence="10">
    <location>
        <begin position="31"/>
        <end position="64"/>
    </location>
</feature>
<dbReference type="Proteomes" id="UP001222932">
    <property type="component" value="Unassembled WGS sequence"/>
</dbReference>
<evidence type="ECO:0000256" key="1">
    <source>
        <dbReference type="ARBA" id="ARBA00004225"/>
    </source>
</evidence>
<dbReference type="FunFam" id="1.50.40.10:FF:000172">
    <property type="entry name" value="MC family mitochondrial carrier protein"/>
    <property type="match status" value="1"/>
</dbReference>
<evidence type="ECO:0000256" key="2">
    <source>
        <dbReference type="ARBA" id="ARBA00006375"/>
    </source>
</evidence>
<reference evidence="11" key="2">
    <citation type="submission" date="2023-06" db="EMBL/GenBank/DDBJ databases">
        <authorList>
            <person name="Kobayashi Y."/>
            <person name="Kayamori A."/>
            <person name="Aoki K."/>
            <person name="Shiwa Y."/>
            <person name="Fujita N."/>
            <person name="Sugita T."/>
            <person name="Iwasaki W."/>
            <person name="Tanaka N."/>
            <person name="Takashima M."/>
        </authorList>
    </citation>
    <scope>NUCLEOTIDE SEQUENCE</scope>
    <source>
        <strain evidence="11">HIS016</strain>
    </source>
</reference>
<keyword evidence="9" id="KW-0479">Metal-binding</keyword>
<organism evidence="11 12">
    <name type="scientific">Cutaneotrichosporon spelunceum</name>
    <dbReference type="NCBI Taxonomy" id="1672016"/>
    <lineage>
        <taxon>Eukaryota</taxon>
        <taxon>Fungi</taxon>
        <taxon>Dikarya</taxon>
        <taxon>Basidiomycota</taxon>
        <taxon>Agaricomycotina</taxon>
        <taxon>Tremellomycetes</taxon>
        <taxon>Trichosporonales</taxon>
        <taxon>Trichosporonaceae</taxon>
        <taxon>Cutaneotrichosporon</taxon>
    </lineage>
</organism>
<evidence type="ECO:0000256" key="4">
    <source>
        <dbReference type="ARBA" id="ARBA00022692"/>
    </source>
</evidence>
<keyword evidence="3" id="KW-0813">Transport</keyword>
<feature type="repeat" description="Solcar" evidence="8">
    <location>
        <begin position="651"/>
        <end position="742"/>
    </location>
</feature>
<evidence type="ECO:0000256" key="6">
    <source>
        <dbReference type="ARBA" id="ARBA00023128"/>
    </source>
</evidence>
<name>A0AAD3YAV4_9TREE</name>
<keyword evidence="6" id="KW-0496">Mitochondrion</keyword>
<dbReference type="InterPro" id="IPR023395">
    <property type="entry name" value="MCP_dom_sf"/>
</dbReference>
<evidence type="ECO:0000313" key="12">
    <source>
        <dbReference type="Proteomes" id="UP001222932"/>
    </source>
</evidence>
<dbReference type="Pfam" id="PF04438">
    <property type="entry name" value="zf-HIT"/>
    <property type="match status" value="1"/>
</dbReference>
<evidence type="ECO:0000256" key="5">
    <source>
        <dbReference type="ARBA" id="ARBA00022989"/>
    </source>
</evidence>
<sequence>MSIRQPKPRQIRLPFDVPKPRKSVEPPARVCGICRAADSRYTCPRCNVAYCSLACFRDSSHAQCSEPFYRDTVRAAIAEDPAAQAEERRAMLDMLRRFEEGAAEGEDVMAALQAEEDAEDEDGLAAALEGVDLDNIDSNELLRRLPPVHRDAFLAAISDPGSAAARALLDSAVEGGEGEHEAGPSVLPWWEAGPGDDKPCADEPPDIPDDVVGSISPPAGVGAKLVYNIVALCMAYVHTLMSLRLPSLAIEYLTAADVGVDEVREDVSRLLPFLAERSTVRYESARAAWGAVWEAMGEGEVQTLGFLLDTVAGLLHPPITTDPPRAARVIADCWRVYGGGVARKLAFYAAASKQLGRADWIRVQAEVLAEVARLRAEIPESHSRGTKRQVELQPLPPQFLVPMTDQSKPHGRLHVQPHGAHLDNLERTIDDLDADEHEYEALPTGYGWGTNMLAGALAGISEHAAIFPVDSIKTRMQVLQPVQESVLTAPAGSSAATATTRAPLTTISQHFNSARLGEGVKSLWRGVGSVILGAGPAHAAHFGMYEFVREIAGGHSDGWKGVAGTAVAGASATITSDALMNPFDVIKQRMQMQGSPHRRVLDCARTVYRNEGLAAFYVSYPTTLTMSVPFTAVQFSAYEWLKGVMNPGGGYSPLTHVTAGGIAGGLAAAVTTPLDVAKTLLQTRGSSDDPRIRNARGMGEALRIIVERDGWNGLRRGMLPRVLTVAPSTAISWLSYEFFKVLIRRGGHLPETGSVA</sequence>
<keyword evidence="9" id="KW-0863">Zinc-finger</keyword>
<evidence type="ECO:0000256" key="9">
    <source>
        <dbReference type="PROSITE-ProRule" id="PRU00453"/>
    </source>
</evidence>
<keyword evidence="5" id="KW-1133">Transmembrane helix</keyword>
<dbReference type="GO" id="GO:0031966">
    <property type="term" value="C:mitochondrial membrane"/>
    <property type="evidence" value="ECO:0007669"/>
    <property type="project" value="UniProtKB-SubCell"/>
</dbReference>
<protein>
    <recommendedName>
        <fullName evidence="10">HIT-type domain-containing protein</fullName>
    </recommendedName>
</protein>
<dbReference type="PROSITE" id="PS51083">
    <property type="entry name" value="ZF_HIT"/>
    <property type="match status" value="1"/>
</dbReference>
<dbReference type="InterPro" id="IPR018108">
    <property type="entry name" value="MCP_transmembrane"/>
</dbReference>
<dbReference type="Pfam" id="PF00153">
    <property type="entry name" value="Mito_carr"/>
    <property type="match status" value="3"/>
</dbReference>
<comment type="subcellular location">
    <subcellularLocation>
        <location evidence="1">Mitochondrion membrane</location>
        <topology evidence="1">Multi-pass membrane protein</topology>
    </subcellularLocation>
</comment>
<dbReference type="PANTHER" id="PTHR45758">
    <property type="entry name" value="MITOFERRIN-1-RELATED"/>
    <property type="match status" value="1"/>
</dbReference>
<dbReference type="EMBL" id="BTCM01000003">
    <property type="protein sequence ID" value="GMK56376.1"/>
    <property type="molecule type" value="Genomic_DNA"/>
</dbReference>
<dbReference type="SUPFAM" id="SSF144232">
    <property type="entry name" value="HIT/MYND zinc finger-like"/>
    <property type="match status" value="1"/>
</dbReference>
<keyword evidence="4 8" id="KW-0812">Transmembrane</keyword>
<feature type="repeat" description="Solcar" evidence="8">
    <location>
        <begin position="560"/>
        <end position="644"/>
    </location>
</feature>
<dbReference type="SUPFAM" id="SSF103506">
    <property type="entry name" value="Mitochondrial carrier"/>
    <property type="match status" value="1"/>
</dbReference>
<proteinExistence type="inferred from homology"/>
<reference evidence="11" key="1">
    <citation type="journal article" date="2023" name="BMC Genomics">
        <title>Chromosome-level genome assemblies of Cutaneotrichosporon spp. (Trichosporonales, Basidiomycota) reveal imbalanced evolution between nucleotide sequences and chromosome synteny.</title>
        <authorList>
            <person name="Kobayashi Y."/>
            <person name="Kayamori A."/>
            <person name="Aoki K."/>
            <person name="Shiwa Y."/>
            <person name="Matsutani M."/>
            <person name="Fujita N."/>
            <person name="Sugita T."/>
            <person name="Iwasaki W."/>
            <person name="Tanaka N."/>
            <person name="Takashima M."/>
        </authorList>
    </citation>
    <scope>NUCLEOTIDE SEQUENCE</scope>
    <source>
        <strain evidence="11">HIS016</strain>
    </source>
</reference>